<evidence type="ECO:0000313" key="17">
    <source>
        <dbReference type="EMBL" id="AMU92779.1"/>
    </source>
</evidence>
<gene>
    <name evidence="17" type="ORF">ATM17_31465</name>
</gene>
<evidence type="ECO:0000256" key="6">
    <source>
        <dbReference type="ARBA" id="ARBA00023004"/>
    </source>
</evidence>
<dbReference type="InterPro" id="IPR000531">
    <property type="entry name" value="Beta-barrel_TonB"/>
</dbReference>
<evidence type="ECO:0000256" key="2">
    <source>
        <dbReference type="ARBA" id="ARBA00022448"/>
    </source>
</evidence>
<dbReference type="PANTHER" id="PTHR32552">
    <property type="entry name" value="FERRICHROME IRON RECEPTOR-RELATED"/>
    <property type="match status" value="1"/>
</dbReference>
<dbReference type="Gene3D" id="2.40.170.20">
    <property type="entry name" value="TonB-dependent receptor, beta-barrel domain"/>
    <property type="match status" value="1"/>
</dbReference>
<keyword evidence="4" id="KW-0410">Iron transport</keyword>
<evidence type="ECO:0000259" key="15">
    <source>
        <dbReference type="Pfam" id="PF00593"/>
    </source>
</evidence>
<evidence type="ECO:0000256" key="8">
    <source>
        <dbReference type="ARBA" id="ARBA00023077"/>
    </source>
</evidence>
<keyword evidence="9 11" id="KW-0472">Membrane</keyword>
<dbReference type="GO" id="GO:0006826">
    <property type="term" value="P:iron ion transport"/>
    <property type="evidence" value="ECO:0007669"/>
    <property type="project" value="UniProtKB-KW"/>
</dbReference>
<proteinExistence type="inferred from homology"/>
<feature type="region of interest" description="Disordered" evidence="13">
    <location>
        <begin position="19"/>
        <end position="45"/>
    </location>
</feature>
<accession>A0AAC9AZS0</accession>
<dbReference type="KEGG" id="smaz:LH19_27475"/>
<feature type="chain" id="PRO_5042194940" evidence="14">
    <location>
        <begin position="22"/>
        <end position="727"/>
    </location>
</feature>
<evidence type="ECO:0000259" key="16">
    <source>
        <dbReference type="Pfam" id="PF07715"/>
    </source>
</evidence>
<dbReference type="InterPro" id="IPR012910">
    <property type="entry name" value="Plug_dom"/>
</dbReference>
<dbReference type="PROSITE" id="PS52016">
    <property type="entry name" value="TONB_DEPENDENT_REC_3"/>
    <property type="match status" value="1"/>
</dbReference>
<comment type="similarity">
    <text evidence="11 12">Belongs to the TonB-dependent receptor family.</text>
</comment>
<dbReference type="RefSeq" id="WP_054735160.1">
    <property type="nucleotide sequence ID" value="NZ_CP009430.1"/>
</dbReference>
<keyword evidence="17" id="KW-0614">Plasmid</keyword>
<feature type="domain" description="TonB-dependent receptor-like beta-barrel" evidence="15">
    <location>
        <begin position="262"/>
        <end position="693"/>
    </location>
</feature>
<evidence type="ECO:0000256" key="5">
    <source>
        <dbReference type="ARBA" id="ARBA00022692"/>
    </source>
</evidence>
<dbReference type="Pfam" id="PF00593">
    <property type="entry name" value="TonB_dep_Rec_b-barrel"/>
    <property type="match status" value="1"/>
</dbReference>
<feature type="domain" description="TonB-dependent receptor plug" evidence="16">
    <location>
        <begin position="58"/>
        <end position="163"/>
    </location>
</feature>
<sequence length="727" mass="78934">MKRLRFCALLLAGVSPAAVHAQDGTPSNPAETAPQEQATSSGGLEDIVVTATRREERLQDIPVAVTAVTGDSIATAGIQDIRSLTQVVPGFFGGKNIGLFLPVIRGVGSSSVSAADEANVATYIDGVYQPDPFSTYVDLAEVERVEVLRGPQGTVFGRNATGGLINIITPDPSFDARGSLSGRLGFLRNNSMDYDIRGYATGGLSDTLAMDISGVYRKTEDYILDLVRGGKLGGIEVVNVRSKLLWQPSDSARIVLTGEITDQNSTTNATQPLNDNTAGRRFAGVILPTGPWQTSVDSLPQLDFRRYNLALRTKFELGAVNLETTSGYMHNKTLQSTDSDASNILLGIVSATEPDITTESFSQEIRLLSANPGRFQWLLGAYGFWLDASAGIRIISRPGGPGTTQTSTLLSPELATESYSGFGEGTYEIVDKLFLTGGLRYTWEKRKFTQVVNGNNLFGETSQSFDRVTYRIALRYEFADDANVYASYGTGYKSGVYNYTSTTPTAVAPETIDSFEVGIKADPLSWLRTNLSLYYYDYQNLQVLARAPTGNTFILQNAASAEVYGGELEVTAAVTDDLTIRASGAFTHADYKDFPLAQGFIPLPTGGNTPVSEDASGNQMTRSPRTSFNLGFNWGRDIGSGRIGVSGNFYHSSRVYFDFANRFSQKPYSLLSGELSWTASNENLRFTLWATNLTNERVFREIRNGPLTTDVTYETPRRVGVGASVKF</sequence>
<evidence type="ECO:0000256" key="3">
    <source>
        <dbReference type="ARBA" id="ARBA00022452"/>
    </source>
</evidence>
<reference evidence="18" key="1">
    <citation type="submission" date="2015-11" db="EMBL/GenBank/DDBJ databases">
        <title>Complete genome sequence of a polyethylene-glycol degrader Sphingopyxis macrogoltabida 203N (NBRC 111659).</title>
        <authorList>
            <person name="Yoshiyuki O."/>
            <person name="Shouta N."/>
            <person name="Nagata Y."/>
            <person name="Numata M."/>
            <person name="Tsuchikane K."/>
            <person name="Hosoyama A."/>
            <person name="Yamazoe A."/>
            <person name="Tsuda M."/>
            <person name="Fujita N."/>
            <person name="Kawai F."/>
        </authorList>
    </citation>
    <scope>NUCLEOTIDE SEQUENCE [LARGE SCALE GENOMIC DNA]</scope>
    <source>
        <strain evidence="18">203N</strain>
        <plasmid evidence="18">unnamed1</plasmid>
    </source>
</reference>
<dbReference type="SUPFAM" id="SSF56935">
    <property type="entry name" value="Porins"/>
    <property type="match status" value="1"/>
</dbReference>
<reference evidence="17 18" key="2">
    <citation type="journal article" date="2016" name="Genome Announc.">
        <title>Complete Genome Sequence of Sphingopyxis macrogoltabida Strain 203N (NBRC 111659), a Polyethylene Glycol Degrader.</title>
        <authorList>
            <person name="Ohtsubo Y."/>
            <person name="Nonoyama S."/>
            <person name="Nagata Y."/>
            <person name="Numata M."/>
            <person name="Tsuchikane K."/>
            <person name="Hosoyama A."/>
            <person name="Yamazoe A."/>
            <person name="Tsuda M."/>
            <person name="Fujita N."/>
            <person name="Kawai F."/>
        </authorList>
    </citation>
    <scope>NUCLEOTIDE SEQUENCE [LARGE SCALE GENOMIC DNA]</scope>
    <source>
        <strain evidence="17">203N</strain>
        <plasmid evidence="18">unnamed1</plasmid>
    </source>
</reference>
<keyword evidence="2 11" id="KW-0813">Transport</keyword>
<dbReference type="Proteomes" id="UP000076088">
    <property type="component" value="Plasmid unnamed1"/>
</dbReference>
<evidence type="ECO:0000256" key="1">
    <source>
        <dbReference type="ARBA" id="ARBA00004571"/>
    </source>
</evidence>
<keyword evidence="7" id="KW-0406">Ion transport</keyword>
<keyword evidence="14" id="KW-0732">Signal</keyword>
<name>A0AAC9AZS0_SPHMC</name>
<evidence type="ECO:0000256" key="7">
    <source>
        <dbReference type="ARBA" id="ARBA00023065"/>
    </source>
</evidence>
<evidence type="ECO:0000256" key="11">
    <source>
        <dbReference type="PROSITE-ProRule" id="PRU01360"/>
    </source>
</evidence>
<protein>
    <submittedName>
        <fullName evidence="17">TonB-dependent receptor</fullName>
    </submittedName>
</protein>
<keyword evidence="8 12" id="KW-0798">TonB box</keyword>
<dbReference type="InterPro" id="IPR039426">
    <property type="entry name" value="TonB-dep_rcpt-like"/>
</dbReference>
<dbReference type="CDD" id="cd01347">
    <property type="entry name" value="ligand_gated_channel"/>
    <property type="match status" value="1"/>
</dbReference>
<evidence type="ECO:0000256" key="10">
    <source>
        <dbReference type="ARBA" id="ARBA00023237"/>
    </source>
</evidence>
<organism evidence="17 18">
    <name type="scientific">Sphingopyxis macrogoltabida</name>
    <name type="common">Sphingomonas macrogoltabidus</name>
    <dbReference type="NCBI Taxonomy" id="33050"/>
    <lineage>
        <taxon>Bacteria</taxon>
        <taxon>Pseudomonadati</taxon>
        <taxon>Pseudomonadota</taxon>
        <taxon>Alphaproteobacteria</taxon>
        <taxon>Sphingomonadales</taxon>
        <taxon>Sphingomonadaceae</taxon>
        <taxon>Sphingopyxis</taxon>
    </lineage>
</organism>
<keyword evidence="3 11" id="KW-1134">Transmembrane beta strand</keyword>
<dbReference type="InterPro" id="IPR036942">
    <property type="entry name" value="Beta-barrel_TonB_sf"/>
</dbReference>
<keyword evidence="6" id="KW-0408">Iron</keyword>
<evidence type="ECO:0000256" key="13">
    <source>
        <dbReference type="SAM" id="MobiDB-lite"/>
    </source>
</evidence>
<keyword evidence="10 11" id="KW-0998">Cell outer membrane</keyword>
<geneLocation type="plasmid" evidence="17 18">
    <name>unnamed1</name>
</geneLocation>
<keyword evidence="17" id="KW-0675">Receptor</keyword>
<evidence type="ECO:0000313" key="18">
    <source>
        <dbReference type="Proteomes" id="UP000076088"/>
    </source>
</evidence>
<dbReference type="EMBL" id="CP013345">
    <property type="protein sequence ID" value="AMU92779.1"/>
    <property type="molecule type" value="Genomic_DNA"/>
</dbReference>
<evidence type="ECO:0000256" key="12">
    <source>
        <dbReference type="RuleBase" id="RU003357"/>
    </source>
</evidence>
<feature type="signal peptide" evidence="14">
    <location>
        <begin position="1"/>
        <end position="21"/>
    </location>
</feature>
<evidence type="ECO:0000256" key="9">
    <source>
        <dbReference type="ARBA" id="ARBA00023136"/>
    </source>
</evidence>
<keyword evidence="5 11" id="KW-0812">Transmembrane</keyword>
<comment type="subcellular location">
    <subcellularLocation>
        <location evidence="1 11">Cell outer membrane</location>
        <topology evidence="1 11">Multi-pass membrane protein</topology>
    </subcellularLocation>
</comment>
<evidence type="ECO:0000256" key="4">
    <source>
        <dbReference type="ARBA" id="ARBA00022496"/>
    </source>
</evidence>
<dbReference type="PANTHER" id="PTHR32552:SF81">
    <property type="entry name" value="TONB-DEPENDENT OUTER MEMBRANE RECEPTOR"/>
    <property type="match status" value="1"/>
</dbReference>
<dbReference type="AlphaFoldDB" id="A0AAC9AZS0"/>
<dbReference type="Pfam" id="PF07715">
    <property type="entry name" value="Plug"/>
    <property type="match status" value="1"/>
</dbReference>
<feature type="compositionally biased region" description="Polar residues" evidence="13">
    <location>
        <begin position="24"/>
        <end position="42"/>
    </location>
</feature>
<evidence type="ECO:0000256" key="14">
    <source>
        <dbReference type="SAM" id="SignalP"/>
    </source>
</evidence>
<keyword evidence="18" id="KW-1185">Reference proteome</keyword>
<dbReference type="GO" id="GO:0009279">
    <property type="term" value="C:cell outer membrane"/>
    <property type="evidence" value="ECO:0007669"/>
    <property type="project" value="UniProtKB-SubCell"/>
</dbReference>